<proteinExistence type="predicted"/>
<protein>
    <submittedName>
        <fullName evidence="1">Uncharacterized protein</fullName>
    </submittedName>
</protein>
<comment type="caution">
    <text evidence="1">The sequence shown here is derived from an EMBL/GenBank/DDBJ whole genome shotgun (WGS) entry which is preliminary data.</text>
</comment>
<dbReference type="RefSeq" id="WP_345882717.1">
    <property type="nucleotide sequence ID" value="NZ_JBDFRB010000001.1"/>
</dbReference>
<gene>
    <name evidence="1" type="ORF">ABCQ75_01625</name>
</gene>
<name>A0ABU9WVP1_9MICC</name>
<evidence type="ECO:0000313" key="2">
    <source>
        <dbReference type="Proteomes" id="UP001422074"/>
    </source>
</evidence>
<keyword evidence="2" id="KW-1185">Reference proteome</keyword>
<reference evidence="1 2" key="1">
    <citation type="submission" date="2024-05" db="EMBL/GenBank/DDBJ databases">
        <title>Sinomonas sp. nov., isolated from a waste landfill.</title>
        <authorList>
            <person name="Zhao Y."/>
        </authorList>
    </citation>
    <scope>NUCLEOTIDE SEQUENCE [LARGE SCALE GENOMIC DNA]</scope>
    <source>
        <strain evidence="1 2">CCTCC AB2014300</strain>
    </source>
</reference>
<accession>A0ABU9WVP1</accession>
<organism evidence="1 2">
    <name type="scientific">Sinomonas halotolerans</name>
    <dbReference type="NCBI Taxonomy" id="1644133"/>
    <lineage>
        <taxon>Bacteria</taxon>
        <taxon>Bacillati</taxon>
        <taxon>Actinomycetota</taxon>
        <taxon>Actinomycetes</taxon>
        <taxon>Micrococcales</taxon>
        <taxon>Micrococcaceae</taxon>
        <taxon>Sinomonas</taxon>
    </lineage>
</organism>
<dbReference type="Proteomes" id="UP001422074">
    <property type="component" value="Unassembled WGS sequence"/>
</dbReference>
<sequence>MTGTRVHSCRELEVGATVEARAGRAVHFSGTVAETMPGMELFWAVSPAGERRILEFAECQIYLLGSGPEAAEGAAN</sequence>
<dbReference type="EMBL" id="JBDFRB010000001">
    <property type="protein sequence ID" value="MEN2743238.1"/>
    <property type="molecule type" value="Genomic_DNA"/>
</dbReference>
<evidence type="ECO:0000313" key="1">
    <source>
        <dbReference type="EMBL" id="MEN2743238.1"/>
    </source>
</evidence>